<dbReference type="GO" id="GO:0006260">
    <property type="term" value="P:DNA replication"/>
    <property type="evidence" value="ECO:0007669"/>
    <property type="project" value="UniProtKB-UniRule"/>
</dbReference>
<evidence type="ECO:0000256" key="4">
    <source>
        <dbReference type="ARBA" id="ARBA00022490"/>
    </source>
</evidence>
<dbReference type="NCBIfam" id="TIGR00611">
    <property type="entry name" value="recf"/>
    <property type="match status" value="1"/>
</dbReference>
<dbReference type="PANTHER" id="PTHR32182:SF0">
    <property type="entry name" value="DNA REPLICATION AND REPAIR PROTEIN RECF"/>
    <property type="match status" value="1"/>
</dbReference>
<evidence type="ECO:0000256" key="1">
    <source>
        <dbReference type="ARBA" id="ARBA00004496"/>
    </source>
</evidence>
<evidence type="ECO:0000313" key="11">
    <source>
        <dbReference type="EMBL" id="RFD19288.1"/>
    </source>
</evidence>
<dbReference type="SMART" id="SM00382">
    <property type="entry name" value="AAA"/>
    <property type="match status" value="1"/>
</dbReference>
<comment type="subcellular location">
    <subcellularLocation>
        <location evidence="1 9">Cytoplasm</location>
    </subcellularLocation>
</comment>
<dbReference type="GO" id="GO:0009432">
    <property type="term" value="P:SOS response"/>
    <property type="evidence" value="ECO:0007669"/>
    <property type="project" value="UniProtKB-UniRule"/>
</dbReference>
<dbReference type="GO" id="GO:0005737">
    <property type="term" value="C:cytoplasm"/>
    <property type="evidence" value="ECO:0007669"/>
    <property type="project" value="UniProtKB-SubCell"/>
</dbReference>
<comment type="caution">
    <text evidence="11">The sequence shown here is derived from an EMBL/GenBank/DDBJ whole genome shotgun (WGS) entry which is preliminary data.</text>
</comment>
<dbReference type="OrthoDB" id="9803889at2"/>
<evidence type="ECO:0000256" key="8">
    <source>
        <dbReference type="ARBA" id="ARBA00023125"/>
    </source>
</evidence>
<keyword evidence="9" id="KW-0227">DNA damage</keyword>
<evidence type="ECO:0000256" key="6">
    <source>
        <dbReference type="ARBA" id="ARBA00022741"/>
    </source>
</evidence>
<dbReference type="Pfam" id="PF02463">
    <property type="entry name" value="SMC_N"/>
    <property type="match status" value="1"/>
</dbReference>
<dbReference type="InterPro" id="IPR003395">
    <property type="entry name" value="RecF/RecN/SMC_N"/>
</dbReference>
<gene>
    <name evidence="9 11" type="primary">recF</name>
    <name evidence="11" type="ORF">DY926_12125</name>
</gene>
<evidence type="ECO:0000256" key="5">
    <source>
        <dbReference type="ARBA" id="ARBA00022705"/>
    </source>
</evidence>
<evidence type="ECO:0000259" key="10">
    <source>
        <dbReference type="SMART" id="SM00382"/>
    </source>
</evidence>
<comment type="similarity">
    <text evidence="2 9">Belongs to the RecF family.</text>
</comment>
<dbReference type="Proteomes" id="UP000262371">
    <property type="component" value="Unassembled WGS sequence"/>
</dbReference>
<keyword evidence="5 9" id="KW-0235">DNA replication</keyword>
<dbReference type="PANTHER" id="PTHR32182">
    <property type="entry name" value="DNA REPLICATION AND REPAIR PROTEIN RECF"/>
    <property type="match status" value="1"/>
</dbReference>
<dbReference type="RefSeq" id="WP_116703609.1">
    <property type="nucleotide sequence ID" value="NZ_QUWV01000108.1"/>
</dbReference>
<evidence type="ECO:0000256" key="3">
    <source>
        <dbReference type="ARBA" id="ARBA00020170"/>
    </source>
</evidence>
<keyword evidence="12" id="KW-1185">Reference proteome</keyword>
<dbReference type="InterPro" id="IPR027417">
    <property type="entry name" value="P-loop_NTPase"/>
</dbReference>
<evidence type="ECO:0000313" key="12">
    <source>
        <dbReference type="Proteomes" id="UP000262371"/>
    </source>
</evidence>
<dbReference type="InterPro" id="IPR018078">
    <property type="entry name" value="DNA-binding_RecF_CS"/>
</dbReference>
<protein>
    <recommendedName>
        <fullName evidence="3 9">DNA replication and repair protein RecF</fullName>
    </recommendedName>
</protein>
<keyword evidence="6 9" id="KW-0547">Nucleotide-binding</keyword>
<dbReference type="GO" id="GO:0006302">
    <property type="term" value="P:double-strand break repair"/>
    <property type="evidence" value="ECO:0007669"/>
    <property type="project" value="TreeGrafter"/>
</dbReference>
<keyword evidence="9" id="KW-0234">DNA repair</keyword>
<accession>A0A371YYH9</accession>
<dbReference type="PROSITE" id="PS00617">
    <property type="entry name" value="RECF_1"/>
    <property type="match status" value="1"/>
</dbReference>
<dbReference type="GO" id="GO:0000731">
    <property type="term" value="P:DNA synthesis involved in DNA repair"/>
    <property type="evidence" value="ECO:0007669"/>
    <property type="project" value="TreeGrafter"/>
</dbReference>
<feature type="domain" description="AAA+ ATPase" evidence="10">
    <location>
        <begin position="23"/>
        <end position="369"/>
    </location>
</feature>
<dbReference type="InterPro" id="IPR042174">
    <property type="entry name" value="RecF_2"/>
</dbReference>
<dbReference type="AlphaFoldDB" id="A0A371YYH9"/>
<keyword evidence="7 9" id="KW-0067">ATP-binding</keyword>
<sequence>MAGLTRLVLTDFRNYQHLSWRPEQPVTVITGPNGSGKTNLLEAVSMLVPGRGLRGARMDELPRHGATLWGVAAQVAGMGGDDALSVKLATGADPVRPERRVFHVDGQVLRNRDAISEYFAAVWLTPQMDRLFQDGPGARRRFLDRLVLALEPGHARELAAHDRAMVQRNRLLAQHGADTDWLAALERTMARHAVAAVAARVDMIARLNADDRAMEDGFPAARLELDCLIAAQLHDRPALAVEDWLVARMAQARAIDRQRGGSRFGAHRSDLRMADRLTGRAASLSSTGQQKALLLGIVLSHARTLAACRGQAPMLLLDEPLVHLDNARRTALFGALGRMGTGVMLTGTDEEQFAPLRACAEFVTPGQGNLAHGA</sequence>
<dbReference type="Gene3D" id="3.40.50.300">
    <property type="entry name" value="P-loop containing nucleotide triphosphate hydrolases"/>
    <property type="match status" value="1"/>
</dbReference>
<dbReference type="SUPFAM" id="SSF52540">
    <property type="entry name" value="P-loop containing nucleoside triphosphate hydrolases"/>
    <property type="match status" value="1"/>
</dbReference>
<proteinExistence type="inferred from homology"/>
<evidence type="ECO:0000256" key="2">
    <source>
        <dbReference type="ARBA" id="ARBA00008016"/>
    </source>
</evidence>
<evidence type="ECO:0000256" key="7">
    <source>
        <dbReference type="ARBA" id="ARBA00022840"/>
    </source>
</evidence>
<dbReference type="Gene3D" id="1.20.1050.90">
    <property type="entry name" value="RecF/RecN/SMC, N-terminal domain"/>
    <property type="match status" value="1"/>
</dbReference>
<keyword evidence="8 9" id="KW-0238">DNA-binding</keyword>
<evidence type="ECO:0000256" key="9">
    <source>
        <dbReference type="HAMAP-Rule" id="MF_00365"/>
    </source>
</evidence>
<dbReference type="InterPro" id="IPR001238">
    <property type="entry name" value="DNA-binding_RecF"/>
</dbReference>
<dbReference type="InterPro" id="IPR003593">
    <property type="entry name" value="AAA+_ATPase"/>
</dbReference>
<dbReference type="EMBL" id="QUWV01000108">
    <property type="protein sequence ID" value="RFD19288.1"/>
    <property type="molecule type" value="Genomic_DNA"/>
</dbReference>
<comment type="function">
    <text evidence="9">The RecF protein is involved in DNA metabolism; it is required for DNA replication and normal SOS inducibility. RecF binds preferentially to single-stranded, linear DNA. It also seems to bind ATP.</text>
</comment>
<dbReference type="GO" id="GO:0003697">
    <property type="term" value="F:single-stranded DNA binding"/>
    <property type="evidence" value="ECO:0007669"/>
    <property type="project" value="UniProtKB-UniRule"/>
</dbReference>
<keyword evidence="9" id="KW-0742">SOS response</keyword>
<dbReference type="HAMAP" id="MF_00365">
    <property type="entry name" value="RecF"/>
    <property type="match status" value="1"/>
</dbReference>
<feature type="binding site" evidence="9">
    <location>
        <begin position="31"/>
        <end position="38"/>
    </location>
    <ligand>
        <name>ATP</name>
        <dbReference type="ChEBI" id="CHEBI:30616"/>
    </ligand>
</feature>
<reference evidence="11 12" key="1">
    <citation type="submission" date="2018-08" db="EMBL/GenBank/DDBJ databases">
        <title>Komagataeibacter sp. AV 382.</title>
        <authorList>
            <person name="Skraban J."/>
            <person name="Trcek J."/>
        </authorList>
    </citation>
    <scope>NUCLEOTIDE SEQUENCE [LARGE SCALE GENOMIC DNA]</scope>
    <source>
        <strain evidence="11 12">AV 382</strain>
    </source>
</reference>
<name>A0A371YYH9_9PROT</name>
<organism evidence="11 12">
    <name type="scientific">Komagataeibacter melaceti</name>
    <dbReference type="NCBI Taxonomy" id="2766577"/>
    <lineage>
        <taxon>Bacteria</taxon>
        <taxon>Pseudomonadati</taxon>
        <taxon>Pseudomonadota</taxon>
        <taxon>Alphaproteobacteria</taxon>
        <taxon>Acetobacterales</taxon>
        <taxon>Acetobacteraceae</taxon>
        <taxon>Komagataeibacter</taxon>
    </lineage>
</organism>
<keyword evidence="4 9" id="KW-0963">Cytoplasm</keyword>
<dbReference type="GO" id="GO:0005524">
    <property type="term" value="F:ATP binding"/>
    <property type="evidence" value="ECO:0007669"/>
    <property type="project" value="UniProtKB-UniRule"/>
</dbReference>